<protein>
    <recommendedName>
        <fullName evidence="1">SnoaL-like domain-containing protein</fullName>
    </recommendedName>
</protein>
<accession>A0AAE3YZD4</accession>
<sequence>MSDPVDRYLAAWNETDPARRRDLVAETFAPDCRYVDPLIDATGRDALDAAIAGAQRQIGALFPGSPLRPLGTPETHHDVVRFRWAITPDGTEPAVIGSDVLTLDDRGLITSVIGFFDRFPAAAG</sequence>
<evidence type="ECO:0000313" key="2">
    <source>
        <dbReference type="EMBL" id="MDR7280911.1"/>
    </source>
</evidence>
<dbReference type="EMBL" id="JAVDYB010000001">
    <property type="protein sequence ID" value="MDR7280911.1"/>
    <property type="molecule type" value="Genomic_DNA"/>
</dbReference>
<dbReference type="SUPFAM" id="SSF54427">
    <property type="entry name" value="NTF2-like"/>
    <property type="match status" value="1"/>
</dbReference>
<evidence type="ECO:0000313" key="3">
    <source>
        <dbReference type="Proteomes" id="UP001183643"/>
    </source>
</evidence>
<dbReference type="AlphaFoldDB" id="A0AAE3YZD4"/>
<proteinExistence type="predicted"/>
<dbReference type="InterPro" id="IPR032710">
    <property type="entry name" value="NTF2-like_dom_sf"/>
</dbReference>
<gene>
    <name evidence="2" type="ORF">J2S41_007689</name>
</gene>
<dbReference type="Pfam" id="PF12680">
    <property type="entry name" value="SnoaL_2"/>
    <property type="match status" value="1"/>
</dbReference>
<dbReference type="Proteomes" id="UP001183643">
    <property type="component" value="Unassembled WGS sequence"/>
</dbReference>
<reference evidence="2" key="1">
    <citation type="submission" date="2023-07" db="EMBL/GenBank/DDBJ databases">
        <title>Sequencing the genomes of 1000 actinobacteria strains.</title>
        <authorList>
            <person name="Klenk H.-P."/>
        </authorList>
    </citation>
    <scope>NUCLEOTIDE SEQUENCE</scope>
    <source>
        <strain evidence="2">DSM 44707</strain>
    </source>
</reference>
<name>A0AAE3YZD4_9ACTN</name>
<dbReference type="InterPro" id="IPR037401">
    <property type="entry name" value="SnoaL-like"/>
</dbReference>
<dbReference type="Gene3D" id="3.10.450.50">
    <property type="match status" value="1"/>
</dbReference>
<evidence type="ECO:0000259" key="1">
    <source>
        <dbReference type="Pfam" id="PF12680"/>
    </source>
</evidence>
<dbReference type="RefSeq" id="WP_310375732.1">
    <property type="nucleotide sequence ID" value="NZ_JAVDYB010000001.1"/>
</dbReference>
<comment type="caution">
    <text evidence="2">The sequence shown here is derived from an EMBL/GenBank/DDBJ whole genome shotgun (WGS) entry which is preliminary data.</text>
</comment>
<feature type="domain" description="SnoaL-like" evidence="1">
    <location>
        <begin position="5"/>
        <end position="111"/>
    </location>
</feature>
<organism evidence="2 3">
    <name type="scientific">Catenuloplanes atrovinosus</name>
    <dbReference type="NCBI Taxonomy" id="137266"/>
    <lineage>
        <taxon>Bacteria</taxon>
        <taxon>Bacillati</taxon>
        <taxon>Actinomycetota</taxon>
        <taxon>Actinomycetes</taxon>
        <taxon>Micromonosporales</taxon>
        <taxon>Micromonosporaceae</taxon>
        <taxon>Catenuloplanes</taxon>
    </lineage>
</organism>
<keyword evidence="3" id="KW-1185">Reference proteome</keyword>